<reference evidence="2" key="1">
    <citation type="journal article" date="2019" name="Int. J. Syst. Evol. Microbiol.">
        <title>The Global Catalogue of Microorganisms (GCM) 10K type strain sequencing project: providing services to taxonomists for standard genome sequencing and annotation.</title>
        <authorList>
            <consortium name="The Broad Institute Genomics Platform"/>
            <consortium name="The Broad Institute Genome Sequencing Center for Infectious Disease"/>
            <person name="Wu L."/>
            <person name="Ma J."/>
        </authorList>
    </citation>
    <scope>NUCLEOTIDE SEQUENCE [LARGE SCALE GENOMIC DNA]</scope>
    <source>
        <strain evidence="2">NBRC 111980</strain>
    </source>
</reference>
<evidence type="ECO:0000313" key="1">
    <source>
        <dbReference type="EMBL" id="GLQ91118.1"/>
    </source>
</evidence>
<gene>
    <name evidence="1" type="ORF">GCM10007901_00680</name>
</gene>
<protein>
    <submittedName>
        <fullName evidence="1">Uncharacterized protein</fullName>
    </submittedName>
</protein>
<dbReference type="Proteomes" id="UP001156670">
    <property type="component" value="Unassembled WGS sequence"/>
</dbReference>
<organism evidence="1 2">
    <name type="scientific">Dyella acidisoli</name>
    <dbReference type="NCBI Taxonomy" id="1867834"/>
    <lineage>
        <taxon>Bacteria</taxon>
        <taxon>Pseudomonadati</taxon>
        <taxon>Pseudomonadota</taxon>
        <taxon>Gammaproteobacteria</taxon>
        <taxon>Lysobacterales</taxon>
        <taxon>Rhodanobacteraceae</taxon>
        <taxon>Dyella</taxon>
    </lineage>
</organism>
<dbReference type="EMBL" id="BSOB01000001">
    <property type="protein sequence ID" value="GLQ91118.1"/>
    <property type="molecule type" value="Genomic_DNA"/>
</dbReference>
<keyword evidence="2" id="KW-1185">Reference proteome</keyword>
<proteinExistence type="predicted"/>
<evidence type="ECO:0000313" key="2">
    <source>
        <dbReference type="Proteomes" id="UP001156670"/>
    </source>
</evidence>
<name>A0ABQ5XJ71_9GAMM</name>
<sequence>MASRQKAAPVIQDNPASRLFDDARMDEVCSRISAQAAYELQPGEAPITASEPGGDEKERLNGFCAKKLISSDDEILSRMRDAASAGSAEARRHLLEQKLQQDSEDLDAIAADLSTDDMPAVRDYYADDVAALHSMALQPDAEAARLMAQLEDGGKLVERDPIEAASWQIFARISVERTLPADEDLLRDPALDDFGEEDSAAAIASAKTLYSSMLPANTRNHL</sequence>
<comment type="caution">
    <text evidence="1">The sequence shown here is derived from an EMBL/GenBank/DDBJ whole genome shotgun (WGS) entry which is preliminary data.</text>
</comment>
<accession>A0ABQ5XJ71</accession>